<keyword evidence="1 4" id="KW-0808">Transferase</keyword>
<dbReference type="InterPro" id="IPR050832">
    <property type="entry name" value="Bact_Acetyltransf"/>
</dbReference>
<dbReference type="RefSeq" id="WP_231462187.1">
    <property type="nucleotide sequence ID" value="NZ_JAJOHW010000060.1"/>
</dbReference>
<dbReference type="Proteomes" id="UP001595999">
    <property type="component" value="Unassembled WGS sequence"/>
</dbReference>
<evidence type="ECO:0000256" key="1">
    <source>
        <dbReference type="ARBA" id="ARBA00022679"/>
    </source>
</evidence>
<feature type="domain" description="N-acetyltransferase" evidence="3">
    <location>
        <begin position="1"/>
        <end position="141"/>
    </location>
</feature>
<dbReference type="EMBL" id="JBHSEK010000003">
    <property type="protein sequence ID" value="MFC4489163.1"/>
    <property type="molecule type" value="Genomic_DNA"/>
</dbReference>
<dbReference type="PANTHER" id="PTHR43877:SF2">
    <property type="entry name" value="AMINOALKYLPHOSPHONATE N-ACETYLTRANSFERASE-RELATED"/>
    <property type="match status" value="1"/>
</dbReference>
<organism evidence="4 5">
    <name type="scientific">Chromobacterium aquaticum</name>
    <dbReference type="NCBI Taxonomy" id="467180"/>
    <lineage>
        <taxon>Bacteria</taxon>
        <taxon>Pseudomonadati</taxon>
        <taxon>Pseudomonadota</taxon>
        <taxon>Betaproteobacteria</taxon>
        <taxon>Neisseriales</taxon>
        <taxon>Chromobacteriaceae</taxon>
        <taxon>Chromobacterium</taxon>
    </lineage>
</organism>
<sequence>MRTEDAAAVARLCLDLGYEATEAEIRERFARLSTLEDNQAWVALWEGAVAGWVHCRGVHQLQGPSAIEIVGIVVNPTCQGQGLGRGLLSACQDWARQRGYQRIRLRSSIHRVEAHAFYRHLGYQQLKTSHSFALELSDEAGQP</sequence>
<dbReference type="PROSITE" id="PS51186">
    <property type="entry name" value="GNAT"/>
    <property type="match status" value="1"/>
</dbReference>
<comment type="caution">
    <text evidence="4">The sequence shown here is derived from an EMBL/GenBank/DDBJ whole genome shotgun (WGS) entry which is preliminary data.</text>
</comment>
<dbReference type="GO" id="GO:0016746">
    <property type="term" value="F:acyltransferase activity"/>
    <property type="evidence" value="ECO:0007669"/>
    <property type="project" value="UniProtKB-KW"/>
</dbReference>
<evidence type="ECO:0000256" key="2">
    <source>
        <dbReference type="ARBA" id="ARBA00023315"/>
    </source>
</evidence>
<reference evidence="5" key="1">
    <citation type="journal article" date="2019" name="Int. J. Syst. Evol. Microbiol.">
        <title>The Global Catalogue of Microorganisms (GCM) 10K type strain sequencing project: providing services to taxonomists for standard genome sequencing and annotation.</title>
        <authorList>
            <consortium name="The Broad Institute Genomics Platform"/>
            <consortium name="The Broad Institute Genome Sequencing Center for Infectious Disease"/>
            <person name="Wu L."/>
            <person name="Ma J."/>
        </authorList>
    </citation>
    <scope>NUCLEOTIDE SEQUENCE [LARGE SCALE GENOMIC DNA]</scope>
    <source>
        <strain evidence="5">CGMCC 4.7608</strain>
    </source>
</reference>
<dbReference type="CDD" id="cd04301">
    <property type="entry name" value="NAT_SF"/>
    <property type="match status" value="1"/>
</dbReference>
<evidence type="ECO:0000313" key="4">
    <source>
        <dbReference type="EMBL" id="MFC4489163.1"/>
    </source>
</evidence>
<dbReference type="InterPro" id="IPR000182">
    <property type="entry name" value="GNAT_dom"/>
</dbReference>
<gene>
    <name evidence="4" type="ORF">ACFO0R_05995</name>
</gene>
<accession>A0ABV8ZRT6</accession>
<keyword evidence="2 4" id="KW-0012">Acyltransferase</keyword>
<evidence type="ECO:0000259" key="3">
    <source>
        <dbReference type="PROSITE" id="PS51186"/>
    </source>
</evidence>
<dbReference type="Pfam" id="PF00583">
    <property type="entry name" value="Acetyltransf_1"/>
    <property type="match status" value="1"/>
</dbReference>
<protein>
    <submittedName>
        <fullName evidence="4">GNAT family N-acetyltransferase</fullName>
        <ecNumber evidence="4">2.3.-.-</ecNumber>
    </submittedName>
</protein>
<dbReference type="SUPFAM" id="SSF55729">
    <property type="entry name" value="Acyl-CoA N-acyltransferases (Nat)"/>
    <property type="match status" value="1"/>
</dbReference>
<proteinExistence type="predicted"/>
<name>A0ABV8ZRT6_9NEIS</name>
<dbReference type="PANTHER" id="PTHR43877">
    <property type="entry name" value="AMINOALKYLPHOSPHONATE N-ACETYLTRANSFERASE-RELATED-RELATED"/>
    <property type="match status" value="1"/>
</dbReference>
<keyword evidence="5" id="KW-1185">Reference proteome</keyword>
<dbReference type="EC" id="2.3.-.-" evidence="4"/>
<evidence type="ECO:0000313" key="5">
    <source>
        <dbReference type="Proteomes" id="UP001595999"/>
    </source>
</evidence>
<dbReference type="InterPro" id="IPR016181">
    <property type="entry name" value="Acyl_CoA_acyltransferase"/>
</dbReference>
<dbReference type="Gene3D" id="3.40.630.30">
    <property type="match status" value="1"/>
</dbReference>